<dbReference type="AlphaFoldDB" id="A0A3R7DC67"/>
<dbReference type="GO" id="GO:0016747">
    <property type="term" value="F:acyltransferase activity, transferring groups other than amino-acyl groups"/>
    <property type="evidence" value="ECO:0007669"/>
    <property type="project" value="InterPro"/>
</dbReference>
<dbReference type="Pfam" id="PF00583">
    <property type="entry name" value="Acetyltransf_1"/>
    <property type="match status" value="1"/>
</dbReference>
<dbReference type="PROSITE" id="PS51186">
    <property type="entry name" value="GNAT"/>
    <property type="match status" value="1"/>
</dbReference>
<evidence type="ECO:0000259" key="1">
    <source>
        <dbReference type="PROSITE" id="PS51186"/>
    </source>
</evidence>
<dbReference type="InterPro" id="IPR016181">
    <property type="entry name" value="Acyl_CoA_acyltransferase"/>
</dbReference>
<dbReference type="Proteomes" id="UP000283805">
    <property type="component" value="Unassembled WGS sequence"/>
</dbReference>
<accession>A0A3R7DC67</accession>
<keyword evidence="2" id="KW-0808">Transferase</keyword>
<feature type="domain" description="N-acetyltransferase" evidence="1">
    <location>
        <begin position="93"/>
        <end position="233"/>
    </location>
</feature>
<sequence>MIEGSEFNVLQGSEIIEDKGLDEGGVHVDCSRCGRGQRLTADNAAGYYVDRWLCNSCRNNLQIRWDGDLHQPTDLLYLVSKPLSKSTLNVGDTEYEVVREDSDEFTRTHLTAYLLNREAKDHQHGIGTYNIGHHYPHIVLDDGEAVGYLLWGPTPNEYMVLRQLFIREPYRRQGIGSALVEYWWDDVAKEWCEDSDEDFYHIEMPNESMTELIVDLGHDGEDGQPCAYRHQPS</sequence>
<dbReference type="CDD" id="cd04301">
    <property type="entry name" value="NAT_SF"/>
    <property type="match status" value="1"/>
</dbReference>
<evidence type="ECO:0000313" key="2">
    <source>
        <dbReference type="EMBL" id="RKD97821.1"/>
    </source>
</evidence>
<dbReference type="SUPFAM" id="SSF55729">
    <property type="entry name" value="Acyl-CoA N-acyltransferases (Nat)"/>
    <property type="match status" value="1"/>
</dbReference>
<dbReference type="InterPro" id="IPR000182">
    <property type="entry name" value="GNAT_dom"/>
</dbReference>
<name>A0A3R7DC67_9EURY</name>
<dbReference type="RefSeq" id="WP_120243313.1">
    <property type="nucleotide sequence ID" value="NZ_RAPO01000001.1"/>
</dbReference>
<reference evidence="2 3" key="1">
    <citation type="submission" date="2018-09" db="EMBL/GenBank/DDBJ databases">
        <title>Genomic Encyclopedia of Archaeal and Bacterial Type Strains, Phase II (KMG-II): from individual species to whole genera.</title>
        <authorList>
            <person name="Goeker M."/>
        </authorList>
    </citation>
    <scope>NUCLEOTIDE SEQUENCE [LARGE SCALE GENOMIC DNA]</scope>
    <source>
        <strain evidence="2 3">DSM 13151</strain>
    </source>
</reference>
<proteinExistence type="predicted"/>
<dbReference type="Gene3D" id="3.40.630.30">
    <property type="match status" value="1"/>
</dbReference>
<keyword evidence="3" id="KW-1185">Reference proteome</keyword>
<protein>
    <submittedName>
        <fullName evidence="2">Acetyltransferase (GNAT) family protein</fullName>
    </submittedName>
</protein>
<evidence type="ECO:0000313" key="3">
    <source>
        <dbReference type="Proteomes" id="UP000283805"/>
    </source>
</evidence>
<dbReference type="EMBL" id="RAPO01000001">
    <property type="protein sequence ID" value="RKD97821.1"/>
    <property type="molecule type" value="Genomic_DNA"/>
</dbReference>
<dbReference type="OrthoDB" id="351275at2157"/>
<gene>
    <name evidence="2" type="ORF">ATJ93_0813</name>
</gene>
<comment type="caution">
    <text evidence="2">The sequence shown here is derived from an EMBL/GenBank/DDBJ whole genome shotgun (WGS) entry which is preliminary data.</text>
</comment>
<organism evidence="2 3">
    <name type="scientific">Halopiger aswanensis</name>
    <dbReference type="NCBI Taxonomy" id="148449"/>
    <lineage>
        <taxon>Archaea</taxon>
        <taxon>Methanobacteriati</taxon>
        <taxon>Methanobacteriota</taxon>
        <taxon>Stenosarchaea group</taxon>
        <taxon>Halobacteria</taxon>
        <taxon>Halobacteriales</taxon>
        <taxon>Natrialbaceae</taxon>
        <taxon>Halopiger</taxon>
    </lineage>
</organism>